<accession>A0AAV4E0Q3</accession>
<protein>
    <submittedName>
        <fullName evidence="2">Uncharacterized protein</fullName>
    </submittedName>
</protein>
<evidence type="ECO:0000256" key="1">
    <source>
        <dbReference type="SAM" id="MobiDB-lite"/>
    </source>
</evidence>
<evidence type="ECO:0000313" key="3">
    <source>
        <dbReference type="Proteomes" id="UP000735302"/>
    </source>
</evidence>
<gene>
    <name evidence="2" type="ORF">PoB_007618100</name>
</gene>
<name>A0AAV4E0Q3_9GAST</name>
<sequence length="319" mass="36869">MCYRQNPSTRKVPEISEPFGATGTYMPENKMDHEHEDLASVTKRTIKATVQNVQTPKTFYISYFYKVAGKNSFDENNLFLDCLNKKLYVTFHDEKDANGVFMMNHGPDSNLERLEKATAADFNIFVDRVSVHGFCMKNSLARDKFFDFIVTKTQMGIKDFFIQDEPRSAIIIFEDDFYFEIFWKLMTVYLGTKIMAAPVYKTKTVSISNLPAEVDKKLLYKCLKICRIGGGDIESLEMCDGQAKITFKSEEQYRPQVPKLYKCSSSNNGNRKDNNNNNRSNYNSNNYSSNKDDDEQQQQPRTTSTMKATWQKKICCWPS</sequence>
<dbReference type="EMBL" id="BLXT01008499">
    <property type="protein sequence ID" value="GFO49676.1"/>
    <property type="molecule type" value="Genomic_DNA"/>
</dbReference>
<reference evidence="2 3" key="1">
    <citation type="journal article" date="2021" name="Elife">
        <title>Chloroplast acquisition without the gene transfer in kleptoplastic sea slugs, Plakobranchus ocellatus.</title>
        <authorList>
            <person name="Maeda T."/>
            <person name="Takahashi S."/>
            <person name="Yoshida T."/>
            <person name="Shimamura S."/>
            <person name="Takaki Y."/>
            <person name="Nagai Y."/>
            <person name="Toyoda A."/>
            <person name="Suzuki Y."/>
            <person name="Arimoto A."/>
            <person name="Ishii H."/>
            <person name="Satoh N."/>
            <person name="Nishiyama T."/>
            <person name="Hasebe M."/>
            <person name="Maruyama T."/>
            <person name="Minagawa J."/>
            <person name="Obokata J."/>
            <person name="Shigenobu S."/>
        </authorList>
    </citation>
    <scope>NUCLEOTIDE SEQUENCE [LARGE SCALE GENOMIC DNA]</scope>
</reference>
<evidence type="ECO:0000313" key="2">
    <source>
        <dbReference type="EMBL" id="GFO49676.1"/>
    </source>
</evidence>
<dbReference type="AlphaFoldDB" id="A0AAV4E0Q3"/>
<comment type="caution">
    <text evidence="2">The sequence shown here is derived from an EMBL/GenBank/DDBJ whole genome shotgun (WGS) entry which is preliminary data.</text>
</comment>
<organism evidence="2 3">
    <name type="scientific">Plakobranchus ocellatus</name>
    <dbReference type="NCBI Taxonomy" id="259542"/>
    <lineage>
        <taxon>Eukaryota</taxon>
        <taxon>Metazoa</taxon>
        <taxon>Spiralia</taxon>
        <taxon>Lophotrochozoa</taxon>
        <taxon>Mollusca</taxon>
        <taxon>Gastropoda</taxon>
        <taxon>Heterobranchia</taxon>
        <taxon>Euthyneura</taxon>
        <taxon>Panpulmonata</taxon>
        <taxon>Sacoglossa</taxon>
        <taxon>Placobranchoidea</taxon>
        <taxon>Plakobranchidae</taxon>
        <taxon>Plakobranchus</taxon>
    </lineage>
</organism>
<proteinExistence type="predicted"/>
<keyword evidence="3" id="KW-1185">Reference proteome</keyword>
<feature type="compositionally biased region" description="Low complexity" evidence="1">
    <location>
        <begin position="264"/>
        <end position="289"/>
    </location>
</feature>
<feature type="region of interest" description="Disordered" evidence="1">
    <location>
        <begin position="1"/>
        <end position="21"/>
    </location>
</feature>
<feature type="region of interest" description="Disordered" evidence="1">
    <location>
        <begin position="260"/>
        <end position="307"/>
    </location>
</feature>
<feature type="compositionally biased region" description="Polar residues" evidence="1">
    <location>
        <begin position="297"/>
        <end position="307"/>
    </location>
</feature>
<dbReference type="Proteomes" id="UP000735302">
    <property type="component" value="Unassembled WGS sequence"/>
</dbReference>